<evidence type="ECO:0000313" key="3">
    <source>
        <dbReference type="Proteomes" id="UP000632766"/>
    </source>
</evidence>
<dbReference type="AlphaFoldDB" id="A0A8J7HP58"/>
<dbReference type="InterPro" id="IPR037401">
    <property type="entry name" value="SnoaL-like"/>
</dbReference>
<accession>A0A8J7HP58</accession>
<evidence type="ECO:0000259" key="1">
    <source>
        <dbReference type="Pfam" id="PF12680"/>
    </source>
</evidence>
<dbReference type="SUPFAM" id="SSF54427">
    <property type="entry name" value="NTF2-like"/>
    <property type="match status" value="1"/>
</dbReference>
<dbReference type="Pfam" id="PF12680">
    <property type="entry name" value="SnoaL_2"/>
    <property type="match status" value="1"/>
</dbReference>
<keyword evidence="3" id="KW-1185">Reference proteome</keyword>
<protein>
    <submittedName>
        <fullName evidence="2">Nuclear transport factor 2 family protein</fullName>
    </submittedName>
</protein>
<dbReference type="InterPro" id="IPR032710">
    <property type="entry name" value="NTF2-like_dom_sf"/>
</dbReference>
<comment type="caution">
    <text evidence="2">The sequence shown here is derived from an EMBL/GenBank/DDBJ whole genome shotgun (WGS) entry which is preliminary data.</text>
</comment>
<dbReference type="RefSeq" id="WP_198124958.1">
    <property type="nucleotide sequence ID" value="NZ_JAECZC010000019.1"/>
</dbReference>
<gene>
    <name evidence="2" type="ORF">I8748_12870</name>
</gene>
<feature type="domain" description="SnoaL-like" evidence="1">
    <location>
        <begin position="48"/>
        <end position="148"/>
    </location>
</feature>
<dbReference type="EMBL" id="JAECZC010000019">
    <property type="protein sequence ID" value="MBH8563062.1"/>
    <property type="molecule type" value="Genomic_DNA"/>
</dbReference>
<sequence length="220" mass="24726">MNSQLSLSNGKQNIKPELSVSNNSVFSQTSDQTSNISQRLPGTASEIVTRLFARGEAFDSEGFIEFFTDTPVYQFGNYAPCFTKAAIKQSVDAFFSQVSALYHEIKMTWEVGEVVFVEMDVIYWRKDGSVVTLPCCDIFRLEGDKFAELRIFMDANPVSNQTIPVSNTSSVFTISQGHRITPVGIMKNYFSEHDEGKQRVAAGFVPKWSEELSKWSLIKI</sequence>
<organism evidence="2 3">
    <name type="scientific">Amazonocrinis nigriterrae CENA67</name>
    <dbReference type="NCBI Taxonomy" id="2794033"/>
    <lineage>
        <taxon>Bacteria</taxon>
        <taxon>Bacillati</taxon>
        <taxon>Cyanobacteriota</taxon>
        <taxon>Cyanophyceae</taxon>
        <taxon>Nostocales</taxon>
        <taxon>Nostocaceae</taxon>
        <taxon>Amazonocrinis</taxon>
        <taxon>Amazonocrinis nigriterrae</taxon>
    </lineage>
</organism>
<evidence type="ECO:0000313" key="2">
    <source>
        <dbReference type="EMBL" id="MBH8563062.1"/>
    </source>
</evidence>
<name>A0A8J7HP58_9NOST</name>
<proteinExistence type="predicted"/>
<dbReference type="Proteomes" id="UP000632766">
    <property type="component" value="Unassembled WGS sequence"/>
</dbReference>
<dbReference type="Gene3D" id="3.10.450.50">
    <property type="match status" value="1"/>
</dbReference>
<reference evidence="2 3" key="1">
    <citation type="journal article" date="2021" name="Int. J. Syst. Evol. Microbiol.">
        <title>Amazonocrinis nigriterrae gen. nov., sp. nov., Atlanticothrix silvestris gen. nov., sp. nov. and Dendronalium phyllosphericum gen. nov., sp. nov., nostocacean cyanobacteria from Brazilian environments.</title>
        <authorList>
            <person name="Alvarenga D.O."/>
            <person name="Andreote A.P.D."/>
            <person name="Branco L.H.Z."/>
            <person name="Delbaje E."/>
            <person name="Cruz R.B."/>
            <person name="Varani A.M."/>
            <person name="Fiore M.F."/>
        </authorList>
    </citation>
    <scope>NUCLEOTIDE SEQUENCE [LARGE SCALE GENOMIC DNA]</scope>
    <source>
        <strain evidence="2 3">CENA67</strain>
    </source>
</reference>